<organism evidence="1 2">
    <name type="scientific">Paraburkholderia rhynchosiae</name>
    <dbReference type="NCBI Taxonomy" id="487049"/>
    <lineage>
        <taxon>Bacteria</taxon>
        <taxon>Pseudomonadati</taxon>
        <taxon>Pseudomonadota</taxon>
        <taxon>Betaproteobacteria</taxon>
        <taxon>Burkholderiales</taxon>
        <taxon>Burkholderiaceae</taxon>
        <taxon>Paraburkholderia</taxon>
    </lineage>
</organism>
<gene>
    <name evidence="1" type="ORF">PQR01_08455</name>
</gene>
<dbReference type="Proteomes" id="UP001629235">
    <property type="component" value="Unassembled WGS sequence"/>
</dbReference>
<keyword evidence="2" id="KW-1185">Reference proteome</keyword>
<dbReference type="EMBL" id="JAQQDW010000011">
    <property type="protein sequence ID" value="MFM0103512.1"/>
    <property type="molecule type" value="Genomic_DNA"/>
</dbReference>
<reference evidence="1 2" key="1">
    <citation type="journal article" date="2024" name="Chem. Sci.">
        <title>Discovery of megapolipeptins by genome mining of a Burkholderiales bacteria collection.</title>
        <authorList>
            <person name="Paulo B.S."/>
            <person name="Recchia M.J.J."/>
            <person name="Lee S."/>
            <person name="Fergusson C.H."/>
            <person name="Romanowski S.B."/>
            <person name="Hernandez A."/>
            <person name="Krull N."/>
            <person name="Liu D.Y."/>
            <person name="Cavanagh H."/>
            <person name="Bos A."/>
            <person name="Gray C.A."/>
            <person name="Murphy B.T."/>
            <person name="Linington R.G."/>
            <person name="Eustaquio A.S."/>
        </authorList>
    </citation>
    <scope>NUCLEOTIDE SEQUENCE [LARGE SCALE GENOMIC DNA]</scope>
    <source>
        <strain evidence="1 2">RL18-126-BIB-B</strain>
    </source>
</reference>
<proteinExistence type="predicted"/>
<evidence type="ECO:0000313" key="1">
    <source>
        <dbReference type="EMBL" id="MFM0103512.1"/>
    </source>
</evidence>
<protein>
    <submittedName>
        <fullName evidence="1">Uncharacterized protein</fullName>
    </submittedName>
</protein>
<comment type="caution">
    <text evidence="1">The sequence shown here is derived from an EMBL/GenBank/DDBJ whole genome shotgun (WGS) entry which is preliminary data.</text>
</comment>
<name>A0ACC7N7Q8_9BURK</name>
<sequence>MAGSIAVRQRRRRERGALGMAVAALVVEVWPTFCKKENVMTITTIRISDTQVQVERTLYKFARVSDADAFQRCLADASIDSCYRAHPPLSAQPTAPGQQPDDPGRGSTISPSLGGMP</sequence>
<evidence type="ECO:0000313" key="2">
    <source>
        <dbReference type="Proteomes" id="UP001629235"/>
    </source>
</evidence>
<accession>A0ACC7N7Q8</accession>